<proteinExistence type="inferred from homology"/>
<dbReference type="EMBL" id="JAGSYN010000160">
    <property type="protein sequence ID" value="KAG7662865.1"/>
    <property type="molecule type" value="Genomic_DNA"/>
</dbReference>
<protein>
    <recommendedName>
        <fullName evidence="1">Proteasome assembly chaperone 2</fullName>
    </recommendedName>
</protein>
<dbReference type="RefSeq" id="XP_049263098.1">
    <property type="nucleotide sequence ID" value="XM_049407512.1"/>
</dbReference>
<evidence type="ECO:0000313" key="2">
    <source>
        <dbReference type="EMBL" id="KAG7662865.1"/>
    </source>
</evidence>
<keyword evidence="3" id="KW-1185">Reference proteome</keyword>
<evidence type="ECO:0000313" key="3">
    <source>
        <dbReference type="Proteomes" id="UP000694255"/>
    </source>
</evidence>
<dbReference type="GeneID" id="73470435"/>
<comment type="function">
    <text evidence="1">Involved in 20S proteasome assembly.</text>
</comment>
<dbReference type="GO" id="GO:0043248">
    <property type="term" value="P:proteasome assembly"/>
    <property type="evidence" value="ECO:0007669"/>
    <property type="project" value="TreeGrafter"/>
</dbReference>
<organism evidence="2 3">
    <name type="scientific">[Candida] subhashii</name>
    <dbReference type="NCBI Taxonomy" id="561895"/>
    <lineage>
        <taxon>Eukaryota</taxon>
        <taxon>Fungi</taxon>
        <taxon>Dikarya</taxon>
        <taxon>Ascomycota</taxon>
        <taxon>Saccharomycotina</taxon>
        <taxon>Pichiomycetes</taxon>
        <taxon>Debaryomycetaceae</taxon>
        <taxon>Spathaspora</taxon>
    </lineage>
</organism>
<dbReference type="InterPro" id="IPR016562">
    <property type="entry name" value="Proteasome_assmbl_chp_2_euk"/>
</dbReference>
<comment type="similarity">
    <text evidence="1">Belongs to the PSMG2 family.</text>
</comment>
<dbReference type="OrthoDB" id="10260712at2759"/>
<dbReference type="PANTHER" id="PTHR12970:SF1">
    <property type="entry name" value="PROTEASOME ASSEMBLY CHAPERONE 2"/>
    <property type="match status" value="1"/>
</dbReference>
<accession>A0A8J5QLV7</accession>
<sequence length="267" mass="29881">MEQPFISSTSSPESSFVTDTTTLIIPSISIGNIPQLTIDLFIHTYNLIKVGTLNDLYVYPFASPIDYSNNHGTVGLSNAIEVYHNPQLKITLIQQRSPILPSFTESYVIKVIIPFIQSLTQLTKVLILDSSDAGLFEHVQAGDIELYTTEVLLSKSLESLELSSEKVYDDSKKENNDTSNYVRSLLKALNFPRIIDTTNDVNYTFDVNVLVSFVYEGDNFYDGEKLATKTAEVLKLNIPTIWTRPISWFGAYGDKPIPNSMEEGLFG</sequence>
<dbReference type="Pfam" id="PF09754">
    <property type="entry name" value="PAC2"/>
    <property type="match status" value="1"/>
</dbReference>
<reference evidence="2 3" key="1">
    <citation type="journal article" date="2021" name="DNA Res.">
        <title>Genome analysis of Candida subhashii reveals its hybrid nature and dual mitochondrial genome conformations.</title>
        <authorList>
            <person name="Mixao V."/>
            <person name="Hegedusova E."/>
            <person name="Saus E."/>
            <person name="Pryszcz L.P."/>
            <person name="Cillingova A."/>
            <person name="Nosek J."/>
            <person name="Gabaldon T."/>
        </authorList>
    </citation>
    <scope>NUCLEOTIDE SEQUENCE [LARGE SCALE GENOMIC DNA]</scope>
    <source>
        <strain evidence="2 3">CBS 10753</strain>
    </source>
</reference>
<evidence type="ECO:0000256" key="1">
    <source>
        <dbReference type="PIRNR" id="PIRNR010044"/>
    </source>
</evidence>
<comment type="caution">
    <text evidence="2">The sequence shown here is derived from an EMBL/GenBank/DDBJ whole genome shotgun (WGS) entry which is preliminary data.</text>
</comment>
<dbReference type="GO" id="GO:0005634">
    <property type="term" value="C:nucleus"/>
    <property type="evidence" value="ECO:0007669"/>
    <property type="project" value="TreeGrafter"/>
</dbReference>
<keyword evidence="1" id="KW-0143">Chaperone</keyword>
<comment type="subunit">
    <text evidence="1">Component of the 20S proteasome chaperone.</text>
</comment>
<dbReference type="PANTHER" id="PTHR12970">
    <property type="entry name" value="PROTEASOME ASSEMBLY CHAPERONE 2"/>
    <property type="match status" value="1"/>
</dbReference>
<name>A0A8J5QLV7_9ASCO</name>
<dbReference type="AlphaFoldDB" id="A0A8J5QLV7"/>
<dbReference type="GO" id="GO:0005829">
    <property type="term" value="C:cytosol"/>
    <property type="evidence" value="ECO:0007669"/>
    <property type="project" value="TreeGrafter"/>
</dbReference>
<dbReference type="PIRSF" id="PIRSF010044">
    <property type="entry name" value="UCP010044"/>
    <property type="match status" value="1"/>
</dbReference>
<dbReference type="InterPro" id="IPR019151">
    <property type="entry name" value="Proteasome_assmbl_chaperone_2"/>
</dbReference>
<dbReference type="Proteomes" id="UP000694255">
    <property type="component" value="Unassembled WGS sequence"/>
</dbReference>
<gene>
    <name evidence="2" type="ORF">J8A68_003635</name>
</gene>